<dbReference type="RefSeq" id="WP_042391481.1">
    <property type="nucleotide sequence ID" value="NZ_BBMZ01000011.1"/>
</dbReference>
<reference evidence="2 3" key="1">
    <citation type="submission" date="2014-09" db="EMBL/GenBank/DDBJ databases">
        <title>Whole genome shotgun sequence of Escherichia vulneris NBRC 102420.</title>
        <authorList>
            <person name="Yoshida Y."/>
            <person name="Hosoyama A."/>
            <person name="Tsuchikane K."/>
            <person name="Ohji S."/>
            <person name="Ichikawa N."/>
            <person name="Kimura A."/>
            <person name="Yamazoe A."/>
            <person name="Ezaki T."/>
            <person name="Fujita N."/>
        </authorList>
    </citation>
    <scope>NUCLEOTIDE SEQUENCE [LARGE SCALE GENOMIC DNA]</scope>
    <source>
        <strain evidence="2 3">NBRC 102420</strain>
    </source>
</reference>
<feature type="region of interest" description="Disordered" evidence="1">
    <location>
        <begin position="111"/>
        <end position="161"/>
    </location>
</feature>
<dbReference type="STRING" id="1115515.EV102420_11_00100"/>
<proteinExistence type="predicted"/>
<gene>
    <name evidence="2" type="ORF">EV102420_11_00100</name>
</gene>
<feature type="compositionally biased region" description="Low complexity" evidence="1">
    <location>
        <begin position="112"/>
        <end position="135"/>
    </location>
</feature>
<dbReference type="Pfam" id="PF16459">
    <property type="entry name" value="Phage_TAC_13"/>
    <property type="match status" value="1"/>
</dbReference>
<dbReference type="eggNOG" id="ENOG5032S6D">
    <property type="taxonomic scope" value="Bacteria"/>
</dbReference>
<dbReference type="AlphaFoldDB" id="A0A090V0P7"/>
<evidence type="ECO:0000313" key="3">
    <source>
        <dbReference type="Proteomes" id="UP000029462"/>
    </source>
</evidence>
<accession>A0A090V0P7</accession>
<dbReference type="InterPro" id="IPR024410">
    <property type="entry name" value="Phage_TAC_12"/>
</dbReference>
<comment type="caution">
    <text evidence="2">The sequence shown here is derived from an EMBL/GenBank/DDBJ whole genome shotgun (WGS) entry which is preliminary data.</text>
</comment>
<name>A0A090V0P7_PSEVU</name>
<protein>
    <recommendedName>
        <fullName evidence="4">Phage tail protein</fullName>
    </recommendedName>
</protein>
<evidence type="ECO:0000313" key="2">
    <source>
        <dbReference type="EMBL" id="GAL58440.1"/>
    </source>
</evidence>
<dbReference type="Proteomes" id="UP000029462">
    <property type="component" value="Unassembled WGS sequence"/>
</dbReference>
<organism evidence="2 3">
    <name type="scientific">Pseudescherichia vulneris NBRC 102420</name>
    <dbReference type="NCBI Taxonomy" id="1115515"/>
    <lineage>
        <taxon>Bacteria</taxon>
        <taxon>Pseudomonadati</taxon>
        <taxon>Pseudomonadota</taxon>
        <taxon>Gammaproteobacteria</taxon>
        <taxon>Enterobacterales</taxon>
        <taxon>Enterobacteriaceae</taxon>
        <taxon>Pseudescherichia</taxon>
    </lineage>
</organism>
<dbReference type="EMBL" id="BBMZ01000011">
    <property type="protein sequence ID" value="GAL58440.1"/>
    <property type="molecule type" value="Genomic_DNA"/>
</dbReference>
<evidence type="ECO:0000256" key="1">
    <source>
        <dbReference type="SAM" id="MobiDB-lite"/>
    </source>
</evidence>
<sequence>MKLTLDALKQAGAFTGRPVEKEITWKQGEQEITATVYIRPMGYHSAMTDVMAANGRVDGVAGRIAASICDEAGHPVFSPADITGEADPERGALDGQLTIALLVAIQEVNDLGKSTSSAPKTSSGASSSSTASAEEPSPKRGKRSASKSRSSGRNTGNNTAA</sequence>
<dbReference type="OrthoDB" id="6169491at2"/>
<evidence type="ECO:0008006" key="4">
    <source>
        <dbReference type="Google" id="ProtNLM"/>
    </source>
</evidence>
<keyword evidence="3" id="KW-1185">Reference proteome</keyword>